<accession>X1BFM6</accession>
<reference evidence="1" key="1">
    <citation type="journal article" date="2014" name="Front. Microbiol.">
        <title>High frequency of phylogenetically diverse reductive dehalogenase-homologous genes in deep subseafloor sedimentary metagenomes.</title>
        <authorList>
            <person name="Kawai M."/>
            <person name="Futagami T."/>
            <person name="Toyoda A."/>
            <person name="Takaki Y."/>
            <person name="Nishi S."/>
            <person name="Hori S."/>
            <person name="Arai W."/>
            <person name="Tsubouchi T."/>
            <person name="Morono Y."/>
            <person name="Uchiyama I."/>
            <person name="Ito T."/>
            <person name="Fujiyama A."/>
            <person name="Inagaki F."/>
            <person name="Takami H."/>
        </authorList>
    </citation>
    <scope>NUCLEOTIDE SEQUENCE</scope>
    <source>
        <strain evidence="1">Expedition CK06-06</strain>
    </source>
</reference>
<dbReference type="SUPFAM" id="SSF64182">
    <property type="entry name" value="DHH phosphoesterases"/>
    <property type="match status" value="1"/>
</dbReference>
<comment type="caution">
    <text evidence="1">The sequence shown here is derived from an EMBL/GenBank/DDBJ whole genome shotgun (WGS) entry which is preliminary data.</text>
</comment>
<sequence>MKLLTCSDEVISNQLALEIIDINNERKRLTNSIFEYIQSHNMINKDKIIVVNMTDSGYNKNIFGLVANKIAQEYGRPCLFG</sequence>
<protein>
    <submittedName>
        <fullName evidence="1">Uncharacterized protein</fullName>
    </submittedName>
</protein>
<dbReference type="EMBL" id="BART01019182">
    <property type="protein sequence ID" value="GAG82913.1"/>
    <property type="molecule type" value="Genomic_DNA"/>
</dbReference>
<gene>
    <name evidence="1" type="ORF">S01H4_35971</name>
</gene>
<feature type="non-terminal residue" evidence="1">
    <location>
        <position position="81"/>
    </location>
</feature>
<dbReference type="AlphaFoldDB" id="X1BFM6"/>
<organism evidence="1">
    <name type="scientific">marine sediment metagenome</name>
    <dbReference type="NCBI Taxonomy" id="412755"/>
    <lineage>
        <taxon>unclassified sequences</taxon>
        <taxon>metagenomes</taxon>
        <taxon>ecological metagenomes</taxon>
    </lineage>
</organism>
<proteinExistence type="predicted"/>
<name>X1BFM6_9ZZZZ</name>
<dbReference type="InterPro" id="IPR038763">
    <property type="entry name" value="DHH_sf"/>
</dbReference>
<evidence type="ECO:0000313" key="1">
    <source>
        <dbReference type="EMBL" id="GAG82913.1"/>
    </source>
</evidence>
<dbReference type="Gene3D" id="3.10.310.30">
    <property type="match status" value="1"/>
</dbReference>